<dbReference type="Proteomes" id="UP000059680">
    <property type="component" value="Chromosome 8"/>
</dbReference>
<dbReference type="EMBL" id="AP014964">
    <property type="protein sequence ID" value="BAT06100.1"/>
    <property type="molecule type" value="Genomic_DNA"/>
</dbReference>
<sequence>MSPVHRLRAWLSAAEDGKLRYAVEAADKTACLMRSSTDVIPDESLQELFFLPVKELEDILRWILKDALAQHVFNKKELEGKFHQEFKIWIHASSRLETISIAKKDDVTGIDEHGRLLSIGMKISEKLNGIPLAAKTIGAMLNSCLGGKYWTRILETRTFDIENNDVDLITKGYSGLMTTLRLSYKHLPENLQFCGIFPLSCSGLTRLEPIFS</sequence>
<reference evidence="1 2" key="2">
    <citation type="journal article" date="2013" name="Plant Cell Physiol.">
        <title>Rice Annotation Project Database (RAP-DB): an integrative and interactive database for rice genomics.</title>
        <authorList>
            <person name="Sakai H."/>
            <person name="Lee S.S."/>
            <person name="Tanaka T."/>
            <person name="Numa H."/>
            <person name="Kim J."/>
            <person name="Kawahara Y."/>
            <person name="Wakimoto H."/>
            <person name="Yang C.C."/>
            <person name="Iwamoto M."/>
            <person name="Abe T."/>
            <person name="Yamada Y."/>
            <person name="Muto A."/>
            <person name="Inokuchi H."/>
            <person name="Ikemura T."/>
            <person name="Matsumoto T."/>
            <person name="Sasaki T."/>
            <person name="Itoh T."/>
        </authorList>
    </citation>
    <scope>NUCLEOTIDE SEQUENCE [LARGE SCALE GENOMIC DNA]</scope>
    <source>
        <strain evidence="2">cv. Nipponbare</strain>
    </source>
</reference>
<gene>
    <name evidence="1" type="ordered locus">Os08g0499750</name>
    <name evidence="1" type="ORF">OSNPB_080499750</name>
</gene>
<reference evidence="1 2" key="3">
    <citation type="journal article" date="2013" name="Rice">
        <title>Improvement of the Oryza sativa Nipponbare reference genome using next generation sequence and optical map data.</title>
        <authorList>
            <person name="Kawahara Y."/>
            <person name="de la Bastide M."/>
            <person name="Hamilton J.P."/>
            <person name="Kanamori H."/>
            <person name="McCombie W.R."/>
            <person name="Ouyang S."/>
            <person name="Schwartz D.C."/>
            <person name="Tanaka T."/>
            <person name="Wu J."/>
            <person name="Zhou S."/>
            <person name="Childs K.L."/>
            <person name="Davidson R.M."/>
            <person name="Lin H."/>
            <person name="Quesada-Ocampo L."/>
            <person name="Vaillancourt B."/>
            <person name="Sakai H."/>
            <person name="Lee S.S."/>
            <person name="Kim J."/>
            <person name="Numa H."/>
            <person name="Itoh T."/>
            <person name="Buell C.R."/>
            <person name="Matsumoto T."/>
        </authorList>
    </citation>
    <scope>NUCLEOTIDE SEQUENCE [LARGE SCALE GENOMIC DNA]</scope>
    <source>
        <strain evidence="2">cv. Nipponbare</strain>
    </source>
</reference>
<protein>
    <submittedName>
        <fullName evidence="1">Os08g0499750 protein</fullName>
    </submittedName>
</protein>
<dbReference type="PaxDb" id="39947-A0A0P0XHG7"/>
<proteinExistence type="predicted"/>
<dbReference type="InterPro" id="IPR027417">
    <property type="entry name" value="P-loop_NTPase"/>
</dbReference>
<dbReference type="InParanoid" id="A0A0P0XHG7"/>
<name>A0A0P0XHG7_ORYSJ</name>
<evidence type="ECO:0000313" key="2">
    <source>
        <dbReference type="Proteomes" id="UP000059680"/>
    </source>
</evidence>
<accession>A0A0P0XHG7</accession>
<dbReference type="AlphaFoldDB" id="A0A0P0XHG7"/>
<evidence type="ECO:0000313" key="1">
    <source>
        <dbReference type="EMBL" id="BAT06100.1"/>
    </source>
</evidence>
<reference evidence="2" key="1">
    <citation type="journal article" date="2005" name="Nature">
        <title>The map-based sequence of the rice genome.</title>
        <authorList>
            <consortium name="International rice genome sequencing project (IRGSP)"/>
            <person name="Matsumoto T."/>
            <person name="Wu J."/>
            <person name="Kanamori H."/>
            <person name="Katayose Y."/>
            <person name="Fujisawa M."/>
            <person name="Namiki N."/>
            <person name="Mizuno H."/>
            <person name="Yamamoto K."/>
            <person name="Antonio B.A."/>
            <person name="Baba T."/>
            <person name="Sakata K."/>
            <person name="Nagamura Y."/>
            <person name="Aoki H."/>
            <person name="Arikawa K."/>
            <person name="Arita K."/>
            <person name="Bito T."/>
            <person name="Chiden Y."/>
            <person name="Fujitsuka N."/>
            <person name="Fukunaka R."/>
            <person name="Hamada M."/>
            <person name="Harada C."/>
            <person name="Hayashi A."/>
            <person name="Hijishita S."/>
            <person name="Honda M."/>
            <person name="Hosokawa S."/>
            <person name="Ichikawa Y."/>
            <person name="Idonuma A."/>
            <person name="Iijima M."/>
            <person name="Ikeda M."/>
            <person name="Ikeno M."/>
            <person name="Ito K."/>
            <person name="Ito S."/>
            <person name="Ito T."/>
            <person name="Ito Y."/>
            <person name="Ito Y."/>
            <person name="Iwabuchi A."/>
            <person name="Kamiya K."/>
            <person name="Karasawa W."/>
            <person name="Kurita K."/>
            <person name="Katagiri S."/>
            <person name="Kikuta A."/>
            <person name="Kobayashi H."/>
            <person name="Kobayashi N."/>
            <person name="Machita K."/>
            <person name="Maehara T."/>
            <person name="Masukawa M."/>
            <person name="Mizubayashi T."/>
            <person name="Mukai Y."/>
            <person name="Nagasaki H."/>
            <person name="Nagata Y."/>
            <person name="Naito S."/>
            <person name="Nakashima M."/>
            <person name="Nakama Y."/>
            <person name="Nakamichi Y."/>
            <person name="Nakamura M."/>
            <person name="Meguro A."/>
            <person name="Negishi M."/>
            <person name="Ohta I."/>
            <person name="Ohta T."/>
            <person name="Okamoto M."/>
            <person name="Ono N."/>
            <person name="Saji S."/>
            <person name="Sakaguchi M."/>
            <person name="Sakai K."/>
            <person name="Shibata M."/>
            <person name="Shimokawa T."/>
            <person name="Song J."/>
            <person name="Takazaki Y."/>
            <person name="Terasawa K."/>
            <person name="Tsugane M."/>
            <person name="Tsuji K."/>
            <person name="Ueda S."/>
            <person name="Waki K."/>
            <person name="Yamagata H."/>
            <person name="Yamamoto M."/>
            <person name="Yamamoto S."/>
            <person name="Yamane H."/>
            <person name="Yoshiki S."/>
            <person name="Yoshihara R."/>
            <person name="Yukawa K."/>
            <person name="Zhong H."/>
            <person name="Yano M."/>
            <person name="Yuan Q."/>
            <person name="Ouyang S."/>
            <person name="Liu J."/>
            <person name="Jones K.M."/>
            <person name="Gansberger K."/>
            <person name="Moffat K."/>
            <person name="Hill J."/>
            <person name="Bera J."/>
            <person name="Fadrosh D."/>
            <person name="Jin S."/>
            <person name="Johri S."/>
            <person name="Kim M."/>
            <person name="Overton L."/>
            <person name="Reardon M."/>
            <person name="Tsitrin T."/>
            <person name="Vuong H."/>
            <person name="Weaver B."/>
            <person name="Ciecko A."/>
            <person name="Tallon L."/>
            <person name="Jackson J."/>
            <person name="Pai G."/>
            <person name="Aken S.V."/>
            <person name="Utterback T."/>
            <person name="Reidmuller S."/>
            <person name="Feldblyum T."/>
            <person name="Hsiao J."/>
            <person name="Zismann V."/>
            <person name="Iobst S."/>
            <person name="de Vazeille A.R."/>
            <person name="Buell C.R."/>
            <person name="Ying K."/>
            <person name="Li Y."/>
            <person name="Lu T."/>
            <person name="Huang Y."/>
            <person name="Zhao Q."/>
            <person name="Feng Q."/>
            <person name="Zhang L."/>
            <person name="Zhu J."/>
            <person name="Weng Q."/>
            <person name="Mu J."/>
            <person name="Lu Y."/>
            <person name="Fan D."/>
            <person name="Liu Y."/>
            <person name="Guan J."/>
            <person name="Zhang Y."/>
            <person name="Yu S."/>
            <person name="Liu X."/>
            <person name="Zhang Y."/>
            <person name="Hong G."/>
            <person name="Han B."/>
            <person name="Choisne N."/>
            <person name="Demange N."/>
            <person name="Orjeda G."/>
            <person name="Samain S."/>
            <person name="Cattolico L."/>
            <person name="Pelletier E."/>
            <person name="Couloux A."/>
            <person name="Segurens B."/>
            <person name="Wincker P."/>
            <person name="D'Hont A."/>
            <person name="Scarpelli C."/>
            <person name="Weissenbach J."/>
            <person name="Salanoubat M."/>
            <person name="Quetier F."/>
            <person name="Yu Y."/>
            <person name="Kim H.R."/>
            <person name="Rambo T."/>
            <person name="Currie J."/>
            <person name="Collura K."/>
            <person name="Luo M."/>
            <person name="Yang T."/>
            <person name="Ammiraju J.S.S."/>
            <person name="Engler F."/>
            <person name="Soderlund C."/>
            <person name="Wing R.A."/>
            <person name="Palmer L.E."/>
            <person name="de la Bastide M."/>
            <person name="Spiegel L."/>
            <person name="Nascimento L."/>
            <person name="Zutavern T."/>
            <person name="O'Shaughnessy A."/>
            <person name="Dike S."/>
            <person name="Dedhia N."/>
            <person name="Preston R."/>
            <person name="Balija V."/>
            <person name="McCombie W.R."/>
            <person name="Chow T."/>
            <person name="Chen H."/>
            <person name="Chung M."/>
            <person name="Chen C."/>
            <person name="Shaw J."/>
            <person name="Wu H."/>
            <person name="Hsiao K."/>
            <person name="Chao Y."/>
            <person name="Chu M."/>
            <person name="Cheng C."/>
            <person name="Hour A."/>
            <person name="Lee P."/>
            <person name="Lin S."/>
            <person name="Lin Y."/>
            <person name="Liou J."/>
            <person name="Liu S."/>
            <person name="Hsing Y."/>
            <person name="Raghuvanshi S."/>
            <person name="Mohanty A."/>
            <person name="Bharti A.K."/>
            <person name="Gaur A."/>
            <person name="Gupta V."/>
            <person name="Kumar D."/>
            <person name="Ravi V."/>
            <person name="Vij S."/>
            <person name="Kapur A."/>
            <person name="Khurana P."/>
            <person name="Khurana P."/>
            <person name="Khurana J.P."/>
            <person name="Tyagi A.K."/>
            <person name="Gaikwad K."/>
            <person name="Singh A."/>
            <person name="Dalal V."/>
            <person name="Srivastava S."/>
            <person name="Dixit A."/>
            <person name="Pal A.K."/>
            <person name="Ghazi I.A."/>
            <person name="Yadav M."/>
            <person name="Pandit A."/>
            <person name="Bhargava A."/>
            <person name="Sureshbabu K."/>
            <person name="Batra K."/>
            <person name="Sharma T.R."/>
            <person name="Mohapatra T."/>
            <person name="Singh N.K."/>
            <person name="Messing J."/>
            <person name="Nelson A.B."/>
            <person name="Fuks G."/>
            <person name="Kavchok S."/>
            <person name="Keizer G."/>
            <person name="Linton E."/>
            <person name="Llaca V."/>
            <person name="Song R."/>
            <person name="Tanyolac B."/>
            <person name="Young S."/>
            <person name="Ho-Il K."/>
            <person name="Hahn J.H."/>
            <person name="Sangsakoo G."/>
            <person name="Vanavichit A."/>
            <person name="de Mattos Luiz.A.T."/>
            <person name="Zimmer P.D."/>
            <person name="Malone G."/>
            <person name="Dellagostin O."/>
            <person name="de Oliveira A.C."/>
            <person name="Bevan M."/>
            <person name="Bancroft I."/>
            <person name="Minx P."/>
            <person name="Cordum H."/>
            <person name="Wilson R."/>
            <person name="Cheng Z."/>
            <person name="Jin W."/>
            <person name="Jiang J."/>
            <person name="Leong S.A."/>
            <person name="Iwama H."/>
            <person name="Gojobori T."/>
            <person name="Itoh T."/>
            <person name="Niimura Y."/>
            <person name="Fujii Y."/>
            <person name="Habara T."/>
            <person name="Sakai H."/>
            <person name="Sato Y."/>
            <person name="Wilson G."/>
            <person name="Kumar K."/>
            <person name="McCouch S."/>
            <person name="Juretic N."/>
            <person name="Hoen D."/>
            <person name="Wright S."/>
            <person name="Bruskiewich R."/>
            <person name="Bureau T."/>
            <person name="Miyao A."/>
            <person name="Hirochika H."/>
            <person name="Nishikawa T."/>
            <person name="Kadowaki K."/>
            <person name="Sugiura M."/>
            <person name="Burr B."/>
            <person name="Sasaki T."/>
        </authorList>
    </citation>
    <scope>NUCLEOTIDE SEQUENCE [LARGE SCALE GENOMIC DNA]</scope>
    <source>
        <strain evidence="2">cv. Nipponbare</strain>
    </source>
</reference>
<keyword evidence="2" id="KW-1185">Reference proteome</keyword>
<dbReference type="STRING" id="39947.A0A0P0XHG7"/>
<dbReference type="SUPFAM" id="SSF52540">
    <property type="entry name" value="P-loop containing nucleoside triphosphate hydrolases"/>
    <property type="match status" value="1"/>
</dbReference>
<organism evidence="1 2">
    <name type="scientific">Oryza sativa subsp. japonica</name>
    <name type="common">Rice</name>
    <dbReference type="NCBI Taxonomy" id="39947"/>
    <lineage>
        <taxon>Eukaryota</taxon>
        <taxon>Viridiplantae</taxon>
        <taxon>Streptophyta</taxon>
        <taxon>Embryophyta</taxon>
        <taxon>Tracheophyta</taxon>
        <taxon>Spermatophyta</taxon>
        <taxon>Magnoliopsida</taxon>
        <taxon>Liliopsida</taxon>
        <taxon>Poales</taxon>
        <taxon>Poaceae</taxon>
        <taxon>BOP clade</taxon>
        <taxon>Oryzoideae</taxon>
        <taxon>Oryzeae</taxon>
        <taxon>Oryzinae</taxon>
        <taxon>Oryza</taxon>
        <taxon>Oryza sativa</taxon>
    </lineage>
</organism>